<proteinExistence type="predicted"/>
<feature type="compositionally biased region" description="Gly residues" evidence="5">
    <location>
        <begin position="351"/>
        <end position="361"/>
    </location>
</feature>
<accession>A0ABU5GZB8</accession>
<dbReference type="PROSITE" id="PS51123">
    <property type="entry name" value="OMPA_2"/>
    <property type="match status" value="1"/>
</dbReference>
<gene>
    <name evidence="7" type="ORF">SYV04_07505</name>
</gene>
<evidence type="ECO:0000256" key="2">
    <source>
        <dbReference type="ARBA" id="ARBA00023136"/>
    </source>
</evidence>
<dbReference type="InterPro" id="IPR036737">
    <property type="entry name" value="OmpA-like_sf"/>
</dbReference>
<dbReference type="PRINTS" id="PR01023">
    <property type="entry name" value="NAFLGMOTY"/>
</dbReference>
<evidence type="ECO:0000256" key="4">
    <source>
        <dbReference type="PROSITE-ProRule" id="PRU00473"/>
    </source>
</evidence>
<dbReference type="SUPFAM" id="SSF103088">
    <property type="entry name" value="OmpA-like"/>
    <property type="match status" value="1"/>
</dbReference>
<dbReference type="CDD" id="cd07185">
    <property type="entry name" value="OmpA_C-like"/>
    <property type="match status" value="1"/>
</dbReference>
<evidence type="ECO:0000259" key="6">
    <source>
        <dbReference type="PROSITE" id="PS51123"/>
    </source>
</evidence>
<dbReference type="EMBL" id="JAXIVS010000002">
    <property type="protein sequence ID" value="MDY7226224.1"/>
    <property type="molecule type" value="Genomic_DNA"/>
</dbReference>
<comment type="caution">
    <text evidence="7">The sequence shown here is derived from an EMBL/GenBank/DDBJ whole genome shotgun (WGS) entry which is preliminary data.</text>
</comment>
<feature type="region of interest" description="Disordered" evidence="5">
    <location>
        <begin position="339"/>
        <end position="361"/>
    </location>
</feature>
<dbReference type="Gene3D" id="3.30.1330.60">
    <property type="entry name" value="OmpA-like domain"/>
    <property type="match status" value="1"/>
</dbReference>
<evidence type="ECO:0000256" key="3">
    <source>
        <dbReference type="ARBA" id="ARBA00023237"/>
    </source>
</evidence>
<evidence type="ECO:0000313" key="8">
    <source>
        <dbReference type="Proteomes" id="UP001291309"/>
    </source>
</evidence>
<feature type="compositionally biased region" description="Basic and acidic residues" evidence="5">
    <location>
        <begin position="196"/>
        <end position="208"/>
    </location>
</feature>
<dbReference type="InterPro" id="IPR025511">
    <property type="entry name" value="DUF4398"/>
</dbReference>
<evidence type="ECO:0000256" key="5">
    <source>
        <dbReference type="SAM" id="MobiDB-lite"/>
    </source>
</evidence>
<comment type="subcellular location">
    <subcellularLocation>
        <location evidence="1">Cell outer membrane</location>
    </subcellularLocation>
</comment>
<feature type="compositionally biased region" description="Basic and acidic residues" evidence="5">
    <location>
        <begin position="162"/>
        <end position="184"/>
    </location>
</feature>
<dbReference type="RefSeq" id="WP_321544945.1">
    <property type="nucleotide sequence ID" value="NZ_JAXIVS010000002.1"/>
</dbReference>
<sequence>MHRWKQRMWGLGAAAALLAGCAAHGPPPRELLDARAAYQRVSTSTAVRTESSNEVTEAWHALLEAEREYDRNKDSARTRSLAYIALRKAQLAEARASIAVAERQRALAAQALRETQEAQRQRALGELEAAQQQLAEARRMRDEAARLAQARQLQAEAARLQAEARRQQEETERLAAEERQRQEAQQRLAQAETQLEAERRAREEAEARASEALTELARAGEVQVQEDARGTVLTLSGSVLFASGAAELLPSARNRLSEVADALKQSDNQLTIEGHTDAQGPDGFNEELSLRRAERVRDYLVSQGVSSDRVSVRGLGEYRPVASNSTAEGRANNRRVEIVLQRAPGDDAPTGIGGSGKVRER</sequence>
<dbReference type="PANTHER" id="PTHR30329">
    <property type="entry name" value="STATOR ELEMENT OF FLAGELLAR MOTOR COMPLEX"/>
    <property type="match status" value="1"/>
</dbReference>
<keyword evidence="2 4" id="KW-0472">Membrane</keyword>
<feature type="region of interest" description="Disordered" evidence="5">
    <location>
        <begin position="161"/>
        <end position="208"/>
    </location>
</feature>
<organism evidence="7 8">
    <name type="scientific">Hyalangium rubrum</name>
    <dbReference type="NCBI Taxonomy" id="3103134"/>
    <lineage>
        <taxon>Bacteria</taxon>
        <taxon>Pseudomonadati</taxon>
        <taxon>Myxococcota</taxon>
        <taxon>Myxococcia</taxon>
        <taxon>Myxococcales</taxon>
        <taxon>Cystobacterineae</taxon>
        <taxon>Archangiaceae</taxon>
        <taxon>Hyalangium</taxon>
    </lineage>
</organism>
<reference evidence="7 8" key="1">
    <citation type="submission" date="2023-12" db="EMBL/GenBank/DDBJ databases">
        <title>the genome sequence of Hyalangium sp. s54d21.</title>
        <authorList>
            <person name="Zhang X."/>
        </authorList>
    </citation>
    <scope>NUCLEOTIDE SEQUENCE [LARGE SCALE GENOMIC DNA]</scope>
    <source>
        <strain evidence="8">s54d21</strain>
    </source>
</reference>
<dbReference type="Proteomes" id="UP001291309">
    <property type="component" value="Unassembled WGS sequence"/>
</dbReference>
<dbReference type="InterPro" id="IPR050330">
    <property type="entry name" value="Bact_OuterMem_StrucFunc"/>
</dbReference>
<dbReference type="InterPro" id="IPR006664">
    <property type="entry name" value="OMP_bac"/>
</dbReference>
<keyword evidence="3" id="KW-0998">Cell outer membrane</keyword>
<feature type="domain" description="OmpA-like" evidence="6">
    <location>
        <begin position="228"/>
        <end position="344"/>
    </location>
</feature>
<dbReference type="PROSITE" id="PS51257">
    <property type="entry name" value="PROKAR_LIPOPROTEIN"/>
    <property type="match status" value="1"/>
</dbReference>
<feature type="compositionally biased region" description="Low complexity" evidence="5">
    <location>
        <begin position="185"/>
        <end position="194"/>
    </location>
</feature>
<protein>
    <submittedName>
        <fullName evidence="7">OmpA family protein</fullName>
    </submittedName>
</protein>
<dbReference type="PRINTS" id="PR01021">
    <property type="entry name" value="OMPADOMAIN"/>
</dbReference>
<evidence type="ECO:0000256" key="1">
    <source>
        <dbReference type="ARBA" id="ARBA00004442"/>
    </source>
</evidence>
<dbReference type="Pfam" id="PF00691">
    <property type="entry name" value="OmpA"/>
    <property type="match status" value="1"/>
</dbReference>
<keyword evidence="8" id="KW-1185">Reference proteome</keyword>
<name>A0ABU5GZB8_9BACT</name>
<evidence type="ECO:0000313" key="7">
    <source>
        <dbReference type="EMBL" id="MDY7226224.1"/>
    </source>
</evidence>
<dbReference type="InterPro" id="IPR006665">
    <property type="entry name" value="OmpA-like"/>
</dbReference>
<dbReference type="PANTHER" id="PTHR30329:SF21">
    <property type="entry name" value="LIPOPROTEIN YIAD-RELATED"/>
    <property type="match status" value="1"/>
</dbReference>
<dbReference type="Pfam" id="PF14346">
    <property type="entry name" value="DUF4398"/>
    <property type="match status" value="1"/>
</dbReference>